<protein>
    <submittedName>
        <fullName evidence="1">Uncharacterized protein</fullName>
    </submittedName>
</protein>
<dbReference type="Proteomes" id="UP000464330">
    <property type="component" value="Chromosome"/>
</dbReference>
<evidence type="ECO:0000313" key="2">
    <source>
        <dbReference type="Proteomes" id="UP000464330"/>
    </source>
</evidence>
<sequence length="75" mass="9406">MGFNLIHTINEFHSENDKEYYINEYVNDEWEELLFENYTFDGWLSAMEKIVNSEKYYFELKETIIYKETQYYIIY</sequence>
<reference evidence="1 2" key="1">
    <citation type="journal article" date="2020" name="Int. J. Med. Microbiol.">
        <title>Discovery of Paenibacillus larvae ERIC V: Phenotypic and genomic comparison to genotypes ERIC I-IV reveal different inventories of virulence factors which correlate with epidemiological prevalences of American Foulbrood.</title>
        <authorList>
            <person name="Beims H."/>
            <person name="Bunk B."/>
            <person name="Erler S."/>
            <person name="Mohr K.I."/>
            <person name="Sproer C."/>
            <person name="Pradella S."/>
            <person name="Gunther G."/>
            <person name="Rohde M."/>
            <person name="von der Ohe W."/>
            <person name="Steinert M."/>
        </authorList>
    </citation>
    <scope>NUCLEOTIDE SEQUENCE [LARGE SCALE GENOMIC DNA]</scope>
    <source>
        <strain evidence="1">Eric_V</strain>
    </source>
</reference>
<dbReference type="AlphaFoldDB" id="A0A6C0QL93"/>
<proteinExistence type="predicted"/>
<organism evidence="1 2">
    <name type="scientific">Paenibacillus larvae subsp. larvae</name>
    <dbReference type="NCBI Taxonomy" id="147375"/>
    <lineage>
        <taxon>Bacteria</taxon>
        <taxon>Bacillati</taxon>
        <taxon>Bacillota</taxon>
        <taxon>Bacilli</taxon>
        <taxon>Bacillales</taxon>
        <taxon>Paenibacillaceae</taxon>
        <taxon>Paenibacillus</taxon>
    </lineage>
</organism>
<accession>A0A6C0QL93</accession>
<evidence type="ECO:0000313" key="1">
    <source>
        <dbReference type="EMBL" id="QHZ49515.1"/>
    </source>
</evidence>
<gene>
    <name evidence="1" type="ORF">ERICV_00303</name>
</gene>
<name>A0A6C0QL93_9BACL</name>
<dbReference type="EMBL" id="CP019717">
    <property type="protein sequence ID" value="QHZ49515.1"/>
    <property type="molecule type" value="Genomic_DNA"/>
</dbReference>